<proteinExistence type="predicted"/>
<evidence type="ECO:0000313" key="1">
    <source>
        <dbReference type="EMBL" id="KAL2644893.1"/>
    </source>
</evidence>
<protein>
    <submittedName>
        <fullName evidence="1">Uncharacterized protein</fullName>
    </submittedName>
</protein>
<evidence type="ECO:0000313" key="2">
    <source>
        <dbReference type="Proteomes" id="UP001605036"/>
    </source>
</evidence>
<comment type="caution">
    <text evidence="1">The sequence shown here is derived from an EMBL/GenBank/DDBJ whole genome shotgun (WGS) entry which is preliminary data.</text>
</comment>
<accession>A0ABD1ZAQ3</accession>
<sequence>MDKLKAKKKTKIMRKDTIDLSDDKLQEAKREEETIFTEGTSQIPETDVIDNFKKSMTYGEQVVVPILRLLEERRAEVEEEVGRRMSLVEIALHFSEGKWNEQNLQMEKRKAT</sequence>
<dbReference type="Proteomes" id="UP001605036">
    <property type="component" value="Unassembled WGS sequence"/>
</dbReference>
<name>A0ABD1ZAQ3_9MARC</name>
<dbReference type="AlphaFoldDB" id="A0ABD1ZAQ3"/>
<gene>
    <name evidence="1" type="ORF">R1flu_012480</name>
</gene>
<dbReference type="EMBL" id="JBHFFA010000002">
    <property type="protein sequence ID" value="KAL2644893.1"/>
    <property type="molecule type" value="Genomic_DNA"/>
</dbReference>
<keyword evidence="2" id="KW-1185">Reference proteome</keyword>
<organism evidence="1 2">
    <name type="scientific">Riccia fluitans</name>
    <dbReference type="NCBI Taxonomy" id="41844"/>
    <lineage>
        <taxon>Eukaryota</taxon>
        <taxon>Viridiplantae</taxon>
        <taxon>Streptophyta</taxon>
        <taxon>Embryophyta</taxon>
        <taxon>Marchantiophyta</taxon>
        <taxon>Marchantiopsida</taxon>
        <taxon>Marchantiidae</taxon>
        <taxon>Marchantiales</taxon>
        <taxon>Ricciaceae</taxon>
        <taxon>Riccia</taxon>
    </lineage>
</organism>
<reference evidence="1 2" key="1">
    <citation type="submission" date="2024-09" db="EMBL/GenBank/DDBJ databases">
        <title>Chromosome-scale assembly of Riccia fluitans.</title>
        <authorList>
            <person name="Paukszto L."/>
            <person name="Sawicki J."/>
            <person name="Karawczyk K."/>
            <person name="Piernik-Szablinska J."/>
            <person name="Szczecinska M."/>
            <person name="Mazdziarz M."/>
        </authorList>
    </citation>
    <scope>NUCLEOTIDE SEQUENCE [LARGE SCALE GENOMIC DNA]</scope>
    <source>
        <strain evidence="1">Rf_01</strain>
        <tissue evidence="1">Aerial parts of the thallus</tissue>
    </source>
</reference>